<dbReference type="InterPro" id="IPR008410">
    <property type="entry name" value="BCSC_C"/>
</dbReference>
<keyword evidence="5 7" id="KW-0802">TPR repeat</keyword>
<dbReference type="Proteomes" id="UP000094070">
    <property type="component" value="Unassembled WGS sequence"/>
</dbReference>
<accession>A0A1E5E462</accession>
<feature type="region of interest" description="Disordered" evidence="8">
    <location>
        <begin position="1019"/>
        <end position="1038"/>
    </location>
</feature>
<keyword evidence="3" id="KW-0732">Signal</keyword>
<dbReference type="GO" id="GO:0019867">
    <property type="term" value="C:outer membrane"/>
    <property type="evidence" value="ECO:0007669"/>
    <property type="project" value="InterPro"/>
</dbReference>
<dbReference type="InterPro" id="IPR019734">
    <property type="entry name" value="TPR_rpt"/>
</dbReference>
<evidence type="ECO:0000256" key="8">
    <source>
        <dbReference type="SAM" id="MobiDB-lite"/>
    </source>
</evidence>
<feature type="repeat" description="TPR" evidence="7">
    <location>
        <begin position="384"/>
        <end position="417"/>
    </location>
</feature>
<dbReference type="SMART" id="SM00028">
    <property type="entry name" value="TPR"/>
    <property type="match status" value="4"/>
</dbReference>
<evidence type="ECO:0000256" key="6">
    <source>
        <dbReference type="ARBA" id="ARBA00022916"/>
    </source>
</evidence>
<keyword evidence="11" id="KW-1185">Reference proteome</keyword>
<dbReference type="PROSITE" id="PS51257">
    <property type="entry name" value="PROKAR_LIPOPROTEIN"/>
    <property type="match status" value="1"/>
</dbReference>
<evidence type="ECO:0000256" key="1">
    <source>
        <dbReference type="ARBA" id="ARBA00003476"/>
    </source>
</evidence>
<evidence type="ECO:0000256" key="4">
    <source>
        <dbReference type="ARBA" id="ARBA00022737"/>
    </source>
</evidence>
<dbReference type="GO" id="GO:0030244">
    <property type="term" value="P:cellulose biosynthetic process"/>
    <property type="evidence" value="ECO:0007669"/>
    <property type="project" value="UniProtKB-KW"/>
</dbReference>
<dbReference type="STRING" id="1188252.A1QC_06510"/>
<organism evidence="10 11">
    <name type="scientific">Vibrio rumoiensis 1S-45</name>
    <dbReference type="NCBI Taxonomy" id="1188252"/>
    <lineage>
        <taxon>Bacteria</taxon>
        <taxon>Pseudomonadati</taxon>
        <taxon>Pseudomonadota</taxon>
        <taxon>Gammaproteobacteria</taxon>
        <taxon>Vibrionales</taxon>
        <taxon>Vibrionaceae</taxon>
        <taxon>Vibrio</taxon>
    </lineage>
</organism>
<keyword evidence="4" id="KW-0677">Repeat</keyword>
<dbReference type="SUPFAM" id="SSF48452">
    <property type="entry name" value="TPR-like"/>
    <property type="match status" value="1"/>
</dbReference>
<comment type="function">
    <text evidence="1">Required for maximal bacterial cellulose synthesis.</text>
</comment>
<feature type="repeat" description="TPR" evidence="7">
    <location>
        <begin position="336"/>
        <end position="369"/>
    </location>
</feature>
<evidence type="ECO:0000313" key="11">
    <source>
        <dbReference type="Proteomes" id="UP000094070"/>
    </source>
</evidence>
<comment type="pathway">
    <text evidence="2">Glycan metabolism; bacterial cellulose biosynthesis.</text>
</comment>
<feature type="repeat" description="TPR" evidence="7">
    <location>
        <begin position="418"/>
        <end position="451"/>
    </location>
</feature>
<dbReference type="Pfam" id="PF05420">
    <property type="entry name" value="BCSC_C"/>
    <property type="match status" value="1"/>
</dbReference>
<dbReference type="PROSITE" id="PS50005">
    <property type="entry name" value="TPR"/>
    <property type="match status" value="3"/>
</dbReference>
<dbReference type="EMBL" id="AJYK02000038">
    <property type="protein sequence ID" value="OEF27291.1"/>
    <property type="molecule type" value="Genomic_DNA"/>
</dbReference>
<protein>
    <recommendedName>
        <fullName evidence="9">Cellulose synthase operon C C-terminal domain-containing protein</fullName>
    </recommendedName>
</protein>
<dbReference type="InterPro" id="IPR011990">
    <property type="entry name" value="TPR-like_helical_dom_sf"/>
</dbReference>
<dbReference type="Gene3D" id="1.25.40.10">
    <property type="entry name" value="Tetratricopeptide repeat domain"/>
    <property type="match status" value="3"/>
</dbReference>
<keyword evidence="6" id="KW-0135">Cellulose biosynthesis</keyword>
<gene>
    <name evidence="10" type="ORF">A1QC_06510</name>
</gene>
<evidence type="ECO:0000259" key="9">
    <source>
        <dbReference type="Pfam" id="PF05420"/>
    </source>
</evidence>
<proteinExistence type="predicted"/>
<evidence type="ECO:0000313" key="10">
    <source>
        <dbReference type="EMBL" id="OEF27291.1"/>
    </source>
</evidence>
<dbReference type="Pfam" id="PF13414">
    <property type="entry name" value="TPR_11"/>
    <property type="match status" value="1"/>
</dbReference>
<evidence type="ECO:0000256" key="7">
    <source>
        <dbReference type="PROSITE-ProRule" id="PRU00339"/>
    </source>
</evidence>
<feature type="domain" description="Cellulose synthase operon C C-terminal" evidence="9">
    <location>
        <begin position="907"/>
        <end position="1232"/>
    </location>
</feature>
<dbReference type="AlphaFoldDB" id="A0A1E5E462"/>
<dbReference type="eggNOG" id="COG4783">
    <property type="taxonomic scope" value="Bacteria"/>
</dbReference>
<reference evidence="10 11" key="1">
    <citation type="journal article" date="2012" name="Science">
        <title>Ecological populations of bacteria act as socially cohesive units of antibiotic production and resistance.</title>
        <authorList>
            <person name="Cordero O.X."/>
            <person name="Wildschutte H."/>
            <person name="Kirkup B."/>
            <person name="Proehl S."/>
            <person name="Ngo L."/>
            <person name="Hussain F."/>
            <person name="Le Roux F."/>
            <person name="Mincer T."/>
            <person name="Polz M.F."/>
        </authorList>
    </citation>
    <scope>NUCLEOTIDE SEQUENCE [LARGE SCALE GENOMIC DNA]</scope>
    <source>
        <strain evidence="10 11">1S-45</strain>
    </source>
</reference>
<evidence type="ECO:0000256" key="5">
    <source>
        <dbReference type="ARBA" id="ARBA00022803"/>
    </source>
</evidence>
<dbReference type="eggNOG" id="COG0457">
    <property type="taxonomic scope" value="Bacteria"/>
</dbReference>
<name>A0A1E5E462_9VIBR</name>
<evidence type="ECO:0000256" key="3">
    <source>
        <dbReference type="ARBA" id="ARBA00022729"/>
    </source>
</evidence>
<evidence type="ECO:0000256" key="2">
    <source>
        <dbReference type="ARBA" id="ARBA00005186"/>
    </source>
</evidence>
<dbReference type="Pfam" id="PF13432">
    <property type="entry name" value="TPR_16"/>
    <property type="match status" value="1"/>
</dbReference>
<comment type="caution">
    <text evidence="10">The sequence shown here is derived from an EMBL/GenBank/DDBJ whole genome shotgun (WGS) entry which is preliminary data.</text>
</comment>
<dbReference type="UniPathway" id="UPA00694"/>
<sequence>MLPVRELFPIRSILATSIALSCMGHVENVQALDSMPASVITYQTFQFSTDLSAVNSKEWLVNQLVYAQLLHRADITDATLQRLFAISPNNLQGLKYQALYLSASKHIDKAQELLKKMQSQAPDARETKQLASYLSIYSTNRSDYQQAQLMSRSGRNVEALKIYDKIFPDGMPTPSMKLEYLLLEDKDSDNWQKVQDGLVQLNKDYPGVPDFQLAWATHTLNDDPSDAAGLEMVQQLTLNPTTSGTAAQLWLSSLNDNYITKDVVKQYAILSGYMPGNQEFVNAYADAKKRLIKETELRKDPTYMAKLDGLALVDADRYVAAEPKLVTALSTRPHDTEILGGLGFVYMKTGRQTLAVEYFKKAKQYDPDKRYTDKWNSLIAASAYWANLDEGDRFMKKGQYAQAKKQYQASVTLKPENPYAYNSLAELALAQKQYSQADKHYLMALKQEPLNETALRGRMDIRVEQKGDMAAYKFAQGYTPAQRRIVQDKISGLYSAALLADVHQALAVGDNYVATIKLNELLKNPPTSPWDRADIADALQTTGDPVRANQLMKQWSQNKDPETQFAYALYLSRHGQTDQAINVLQGIPAKQRSQSVQNNLVRLKVDLAFEQLSALMQTDPDAAKGKIDQMLAEYQGQPQAEVRLIEMEYKLGFEGDSREDASKLTPQPTWPYQTQLDYGNLLFSLKSYDEFDHWKNKLGEPSGTVDEVADYRQQRDMLFAQYAMFNQDYGTAEGLYLPIATGNSDDAVTAQFALIEAYRADGNKAAAQEMTQRAYQNRQNLNGYQTSELSGLLNEQGQTEQALELSRQTLTKSDAGASDLRTSMNVAMDNHDYKLAKSLGYRALLSDQMANQDQAVSEPQQKDLRQLYDEAGDNWLTRGVKSDIDTINNRNDGYIEFGIDYSGRDNENTAVQIPVEISIPMPEYDGHLLIRTDMVSLDSGDLAYFNKDTGSDSDTTFNSKSKGVEFGVGWQAKTWSADIGTTPIGFDSQTWVGGLNLSGDLGDFGWKSTFSRRSETSSTLSFGGMEVPTLTPKDGENRLKEDSTHAGEHWGNVMSTGVKLGGSYDVGGPVGYWSSLQYHFMDGQNVEDNTRLGLLGGTYWKIISDTDKHLSLGLNGMYLHYDKNLSEYAYGYGGYYSPQQYFSLSLPVNWYQRLGNDFSYILRGSVSNSWSQEDPLYGAAGEKESGGGFGYSLEAAMEKRVSKRWYIGLAVDIQRSDFYEPNHGLLYARYTFTDRWQPVEMPVNPLTLYADFD</sequence>